<organism evidence="1 2">
    <name type="scientific">Rhizopogon vinicolor AM-OR11-026</name>
    <dbReference type="NCBI Taxonomy" id="1314800"/>
    <lineage>
        <taxon>Eukaryota</taxon>
        <taxon>Fungi</taxon>
        <taxon>Dikarya</taxon>
        <taxon>Basidiomycota</taxon>
        <taxon>Agaricomycotina</taxon>
        <taxon>Agaricomycetes</taxon>
        <taxon>Agaricomycetidae</taxon>
        <taxon>Boletales</taxon>
        <taxon>Suillineae</taxon>
        <taxon>Rhizopogonaceae</taxon>
        <taxon>Rhizopogon</taxon>
    </lineage>
</organism>
<dbReference type="STRING" id="1314800.A0A1B7MDS5"/>
<evidence type="ECO:0000313" key="2">
    <source>
        <dbReference type="Proteomes" id="UP000092154"/>
    </source>
</evidence>
<dbReference type="Proteomes" id="UP000092154">
    <property type="component" value="Unassembled WGS sequence"/>
</dbReference>
<gene>
    <name evidence="1" type="ORF">K503DRAFT_806793</name>
</gene>
<dbReference type="InParanoid" id="A0A1B7MDS5"/>
<protein>
    <submittedName>
        <fullName evidence="1">Uncharacterized protein</fullName>
    </submittedName>
</protein>
<proteinExistence type="predicted"/>
<keyword evidence="2" id="KW-1185">Reference proteome</keyword>
<accession>A0A1B7MDS5</accession>
<dbReference type="OrthoDB" id="2369050at2759"/>
<evidence type="ECO:0000313" key="1">
    <source>
        <dbReference type="EMBL" id="OAX30745.1"/>
    </source>
</evidence>
<name>A0A1B7MDS5_9AGAM</name>
<dbReference type="AlphaFoldDB" id="A0A1B7MDS5"/>
<reference evidence="1 2" key="1">
    <citation type="submission" date="2016-06" db="EMBL/GenBank/DDBJ databases">
        <title>Comparative genomics of the ectomycorrhizal sister species Rhizopogon vinicolor and Rhizopogon vesiculosus (Basidiomycota: Boletales) reveals a divergence of the mating type B locus.</title>
        <authorList>
            <consortium name="DOE Joint Genome Institute"/>
            <person name="Mujic A.B."/>
            <person name="Kuo A."/>
            <person name="Tritt A."/>
            <person name="Lipzen A."/>
            <person name="Chen C."/>
            <person name="Johnson J."/>
            <person name="Sharma A."/>
            <person name="Barry K."/>
            <person name="Grigoriev I.V."/>
            <person name="Spatafora J.W."/>
        </authorList>
    </citation>
    <scope>NUCLEOTIDE SEQUENCE [LARGE SCALE GENOMIC DNA]</scope>
    <source>
        <strain evidence="1 2">AM-OR11-026</strain>
    </source>
</reference>
<sequence>MSTTKKTTTASINVVMPSSAVLGNGTDSGDECIAPFKTPHFLWDCQLDGPSLSSSLCVQALIDHGSHVVLIDEKLVDRLGLRRCRFSKPEEVSVALQGDS</sequence>
<dbReference type="EMBL" id="KV449991">
    <property type="protein sequence ID" value="OAX30745.1"/>
    <property type="molecule type" value="Genomic_DNA"/>
</dbReference>